<accession>A0ABV0SJT8</accession>
<evidence type="ECO:0000313" key="2">
    <source>
        <dbReference type="EMBL" id="MEQ2219833.1"/>
    </source>
</evidence>
<sequence>MGQIIPDKTNPNHVILLSINEVYNCNYRPIARRCIVGSPCLWVHGWLSTSIASGPVVSPLELPGAFALWLLVDSPRVLLWFSLWGWAPPSSLFFFFTFRFRLHVHCI</sequence>
<comment type="caution">
    <text evidence="2">The sequence shown here is derived from an EMBL/GenBank/DDBJ whole genome shotgun (WGS) entry which is preliminary data.</text>
</comment>
<dbReference type="Proteomes" id="UP001434883">
    <property type="component" value="Unassembled WGS sequence"/>
</dbReference>
<keyword evidence="1" id="KW-1133">Transmembrane helix</keyword>
<reference evidence="2 3" key="1">
    <citation type="submission" date="2021-06" db="EMBL/GenBank/DDBJ databases">
        <authorList>
            <person name="Palmer J.M."/>
        </authorList>
    </citation>
    <scope>NUCLEOTIDE SEQUENCE [LARGE SCALE GENOMIC DNA]</scope>
    <source>
        <strain evidence="2 3">XC_2019</strain>
        <tissue evidence="2">Muscle</tissue>
    </source>
</reference>
<protein>
    <submittedName>
        <fullName evidence="2">Uncharacterized protein</fullName>
    </submittedName>
</protein>
<name>A0ABV0SJT8_9TELE</name>
<dbReference type="EMBL" id="JAHRIN010081644">
    <property type="protein sequence ID" value="MEQ2219833.1"/>
    <property type="molecule type" value="Genomic_DNA"/>
</dbReference>
<gene>
    <name evidence="2" type="ORF">XENOCAPTIV_025160</name>
</gene>
<feature type="transmembrane region" description="Helical" evidence="1">
    <location>
        <begin position="77"/>
        <end position="98"/>
    </location>
</feature>
<keyword evidence="1" id="KW-0812">Transmembrane</keyword>
<evidence type="ECO:0000256" key="1">
    <source>
        <dbReference type="SAM" id="Phobius"/>
    </source>
</evidence>
<keyword evidence="3" id="KW-1185">Reference proteome</keyword>
<keyword evidence="1" id="KW-0472">Membrane</keyword>
<evidence type="ECO:0000313" key="3">
    <source>
        <dbReference type="Proteomes" id="UP001434883"/>
    </source>
</evidence>
<proteinExistence type="predicted"/>
<organism evidence="2 3">
    <name type="scientific">Xenoophorus captivus</name>
    <dbReference type="NCBI Taxonomy" id="1517983"/>
    <lineage>
        <taxon>Eukaryota</taxon>
        <taxon>Metazoa</taxon>
        <taxon>Chordata</taxon>
        <taxon>Craniata</taxon>
        <taxon>Vertebrata</taxon>
        <taxon>Euteleostomi</taxon>
        <taxon>Actinopterygii</taxon>
        <taxon>Neopterygii</taxon>
        <taxon>Teleostei</taxon>
        <taxon>Neoteleostei</taxon>
        <taxon>Acanthomorphata</taxon>
        <taxon>Ovalentaria</taxon>
        <taxon>Atherinomorphae</taxon>
        <taxon>Cyprinodontiformes</taxon>
        <taxon>Goodeidae</taxon>
        <taxon>Xenoophorus</taxon>
    </lineage>
</organism>